<dbReference type="Proteomes" id="UP000371041">
    <property type="component" value="Chromosome"/>
</dbReference>
<dbReference type="CDD" id="cd04433">
    <property type="entry name" value="AFD_class_I"/>
    <property type="match status" value="1"/>
</dbReference>
<feature type="domain" description="AMP-binding enzyme C-terminal" evidence="5">
    <location>
        <begin position="355"/>
        <end position="430"/>
    </location>
</feature>
<dbReference type="RefSeq" id="WP_154075631.1">
    <property type="nucleotide sequence ID" value="NZ_CP045929.1"/>
</dbReference>
<accession>A0A5Q3Q5E4</accession>
<evidence type="ECO:0000259" key="5">
    <source>
        <dbReference type="Pfam" id="PF13193"/>
    </source>
</evidence>
<evidence type="ECO:0000256" key="3">
    <source>
        <dbReference type="SAM" id="MobiDB-lite"/>
    </source>
</evidence>
<dbReference type="InterPro" id="IPR000873">
    <property type="entry name" value="AMP-dep_synth/lig_dom"/>
</dbReference>
<dbReference type="PANTHER" id="PTHR43201:SF5">
    <property type="entry name" value="MEDIUM-CHAIN ACYL-COA LIGASE ACSF2, MITOCHONDRIAL"/>
    <property type="match status" value="1"/>
</dbReference>
<dbReference type="KEGG" id="sace:GIY23_05295"/>
<dbReference type="Gene3D" id="3.40.50.12780">
    <property type="entry name" value="N-terminal domain of ligase-like"/>
    <property type="match status" value="1"/>
</dbReference>
<feature type="domain" description="AMP-dependent synthetase/ligase" evidence="4">
    <location>
        <begin position="10"/>
        <end position="107"/>
    </location>
</feature>
<evidence type="ECO:0000313" key="6">
    <source>
        <dbReference type="EMBL" id="QGK69030.1"/>
    </source>
</evidence>
<evidence type="ECO:0000256" key="1">
    <source>
        <dbReference type="ARBA" id="ARBA00006432"/>
    </source>
</evidence>
<evidence type="ECO:0000313" key="7">
    <source>
        <dbReference type="Proteomes" id="UP000371041"/>
    </source>
</evidence>
<sequence length="451" mass="47821">MPAVPPLLREHAGAPSVTTDDGTHSWEALVSSAHGAAEDLRRAGVHAGDRVAIDVDGALPRLSWLLGADLLAAASLVVDPSWSGRERKAVLADVEAAAHVTVPPGPPEARTEPVGDDETLFYLPTTSGSSGRPKVLVRTRASWQRSFEAFEIGTTPDDVVLVPGPLSSSLFLFGTAHALHRGLAVRLLERWSPVAAAEAGREATVVHLVPAMLDSMLSVLERNEPMRARCRLRKVVCGGARMEDALRRRLADTLPDCEAVEYYGSAEHSVVAIRHDDGPLRPVSGVDVRVVDGVLQVRSGLVHGGSVEAAKLRPVEPGWSSTGDLATLHEDGSLTVHGRAGAVVSSGGTLVPAEEVEAVLRTVTGVREVIVVGSPHGRLESTVTAVVEPDPESPPRLRDLRGHAREALAPGKRPRRWLATPSIPRTASGKPARADVSRSVLDGTLTVQEWP</sequence>
<evidence type="ECO:0000259" key="4">
    <source>
        <dbReference type="Pfam" id="PF00501"/>
    </source>
</evidence>
<comment type="similarity">
    <text evidence="1">Belongs to the ATP-dependent AMP-binding enzyme family.</text>
</comment>
<dbReference type="Gene3D" id="3.30.300.30">
    <property type="match status" value="1"/>
</dbReference>
<name>A0A5Q3Q5E4_9PSEU</name>
<dbReference type="PROSITE" id="PS00455">
    <property type="entry name" value="AMP_BINDING"/>
    <property type="match status" value="1"/>
</dbReference>
<reference evidence="7" key="1">
    <citation type="submission" date="2019-11" db="EMBL/GenBank/DDBJ databases">
        <title>The complete genome sequence of Saccharopolyspora sp. E2A.</title>
        <authorList>
            <person name="Zhang G."/>
        </authorList>
    </citation>
    <scope>NUCLEOTIDE SEQUENCE [LARGE SCALE GENOMIC DNA]</scope>
    <source>
        <strain evidence="7">E2A</strain>
    </source>
</reference>
<dbReference type="Pfam" id="PF00501">
    <property type="entry name" value="AMP-binding"/>
    <property type="match status" value="2"/>
</dbReference>
<feature type="region of interest" description="Disordered" evidence="3">
    <location>
        <begin position="1"/>
        <end position="22"/>
    </location>
</feature>
<gene>
    <name evidence="6" type="ORF">GIY23_05295</name>
</gene>
<keyword evidence="2" id="KW-0436">Ligase</keyword>
<evidence type="ECO:0000256" key="2">
    <source>
        <dbReference type="ARBA" id="ARBA00022598"/>
    </source>
</evidence>
<dbReference type="InterPro" id="IPR045851">
    <property type="entry name" value="AMP-bd_C_sf"/>
</dbReference>
<feature type="domain" description="AMP-dependent synthetase/ligase" evidence="4">
    <location>
        <begin position="112"/>
        <end position="292"/>
    </location>
</feature>
<organism evidence="6 7">
    <name type="scientific">Allosaccharopolyspora coralli</name>
    <dbReference type="NCBI Taxonomy" id="2665642"/>
    <lineage>
        <taxon>Bacteria</taxon>
        <taxon>Bacillati</taxon>
        <taxon>Actinomycetota</taxon>
        <taxon>Actinomycetes</taxon>
        <taxon>Pseudonocardiales</taxon>
        <taxon>Pseudonocardiaceae</taxon>
        <taxon>Allosaccharopolyspora</taxon>
    </lineage>
</organism>
<dbReference type="EMBL" id="CP045929">
    <property type="protein sequence ID" value="QGK69030.1"/>
    <property type="molecule type" value="Genomic_DNA"/>
</dbReference>
<dbReference type="GO" id="GO:0031956">
    <property type="term" value="F:medium-chain fatty acid-CoA ligase activity"/>
    <property type="evidence" value="ECO:0007669"/>
    <property type="project" value="TreeGrafter"/>
</dbReference>
<protein>
    <submittedName>
        <fullName evidence="6">AMP-binding protein</fullName>
    </submittedName>
</protein>
<dbReference type="GO" id="GO:0006631">
    <property type="term" value="P:fatty acid metabolic process"/>
    <property type="evidence" value="ECO:0007669"/>
    <property type="project" value="TreeGrafter"/>
</dbReference>
<dbReference type="AlphaFoldDB" id="A0A5Q3Q5E4"/>
<keyword evidence="7" id="KW-1185">Reference proteome</keyword>
<dbReference type="Pfam" id="PF13193">
    <property type="entry name" value="AMP-binding_C"/>
    <property type="match status" value="1"/>
</dbReference>
<dbReference type="InterPro" id="IPR042099">
    <property type="entry name" value="ANL_N_sf"/>
</dbReference>
<dbReference type="InterPro" id="IPR025110">
    <property type="entry name" value="AMP-bd_C"/>
</dbReference>
<dbReference type="InterPro" id="IPR020845">
    <property type="entry name" value="AMP-binding_CS"/>
</dbReference>
<dbReference type="PANTHER" id="PTHR43201">
    <property type="entry name" value="ACYL-COA SYNTHETASE"/>
    <property type="match status" value="1"/>
</dbReference>
<proteinExistence type="inferred from homology"/>
<dbReference type="SUPFAM" id="SSF56801">
    <property type="entry name" value="Acetyl-CoA synthetase-like"/>
    <property type="match status" value="1"/>
</dbReference>